<dbReference type="Proteomes" id="UP000824881">
    <property type="component" value="Unassembled WGS sequence"/>
</dbReference>
<dbReference type="EMBL" id="WQMT02000008">
    <property type="protein sequence ID" value="KAG9219954.1"/>
    <property type="molecule type" value="Genomic_DNA"/>
</dbReference>
<evidence type="ECO:0000313" key="2">
    <source>
        <dbReference type="Proteomes" id="UP000824881"/>
    </source>
</evidence>
<protein>
    <submittedName>
        <fullName evidence="1">Uncharacterized protein</fullName>
    </submittedName>
</protein>
<reference evidence="1 2" key="1">
    <citation type="journal article" date="2021" name="Appl. Environ. Microbiol.">
        <title>Genetic linkage and physical mapping for an oyster mushroom Pleurotus cornucopiae and QTL analysis for the trait cap color.</title>
        <authorList>
            <person name="Zhang Y."/>
            <person name="Gao W."/>
            <person name="Sonnenberg A."/>
            <person name="Chen Q."/>
            <person name="Zhang J."/>
            <person name="Huang C."/>
        </authorList>
    </citation>
    <scope>NUCLEOTIDE SEQUENCE [LARGE SCALE GENOMIC DNA]</scope>
    <source>
        <strain evidence="1">CCMSSC00406</strain>
    </source>
</reference>
<name>A0ACB7IR09_PLECO</name>
<proteinExistence type="predicted"/>
<evidence type="ECO:0000313" key="1">
    <source>
        <dbReference type="EMBL" id="KAG9219954.1"/>
    </source>
</evidence>
<sequence length="328" mass="36401">MEALISDLSHYQISQFFSKNAPATQLECNQEAERIAGAPASPSTVQDGTSYTVVAGDCVVQFRDAASALNLELMGYAEAAYPEFVPHHQHAGKLEDLDVYLMNKIGGISMYLARQELYRNDFQLLRQTLHDYARFFASAWHNTPANMPSPDRAVLLDSYLSQLMQLTAGLPSRFSQTLESLIARLPGLFAEDWPMVPNHTDLLENNLHVDPGTGRLVGVCDWKDVEISPFGMSLCGLETMLGMDRMGKGWCYHANHETLRSVFWGAFNEAMGEPRVDDRVEAARLVGIFLANGWEYNEADEKVVVGEGSYGFMYLDAAVLGNLVSTSQ</sequence>
<accession>A0ACB7IR09</accession>
<comment type="caution">
    <text evidence="1">The sequence shown here is derived from an EMBL/GenBank/DDBJ whole genome shotgun (WGS) entry which is preliminary data.</text>
</comment>
<organism evidence="1 2">
    <name type="scientific">Pleurotus cornucopiae</name>
    <name type="common">Cornucopia mushroom</name>
    <dbReference type="NCBI Taxonomy" id="5321"/>
    <lineage>
        <taxon>Eukaryota</taxon>
        <taxon>Fungi</taxon>
        <taxon>Dikarya</taxon>
        <taxon>Basidiomycota</taxon>
        <taxon>Agaricomycotina</taxon>
        <taxon>Agaricomycetes</taxon>
        <taxon>Agaricomycetidae</taxon>
        <taxon>Agaricales</taxon>
        <taxon>Pleurotineae</taxon>
        <taxon>Pleurotaceae</taxon>
        <taxon>Pleurotus</taxon>
    </lineage>
</organism>
<gene>
    <name evidence="1" type="ORF">CCMSSC00406_0006867</name>
</gene>
<keyword evidence="2" id="KW-1185">Reference proteome</keyword>